<gene>
    <name evidence="1" type="ORF">ACFFH7_17260</name>
</gene>
<organism evidence="1 2">
    <name type="scientific">Kutzneria chonburiensis</name>
    <dbReference type="NCBI Taxonomy" id="1483604"/>
    <lineage>
        <taxon>Bacteria</taxon>
        <taxon>Bacillati</taxon>
        <taxon>Actinomycetota</taxon>
        <taxon>Actinomycetes</taxon>
        <taxon>Pseudonocardiales</taxon>
        <taxon>Pseudonocardiaceae</taxon>
        <taxon>Kutzneria</taxon>
    </lineage>
</organism>
<protein>
    <submittedName>
        <fullName evidence="1">Uncharacterized protein</fullName>
    </submittedName>
</protein>
<reference evidence="1 2" key="1">
    <citation type="submission" date="2024-09" db="EMBL/GenBank/DDBJ databases">
        <authorList>
            <person name="Sun Q."/>
            <person name="Mori K."/>
        </authorList>
    </citation>
    <scope>NUCLEOTIDE SEQUENCE [LARGE SCALE GENOMIC DNA]</scope>
    <source>
        <strain evidence="1 2">TBRC 1432</strain>
    </source>
</reference>
<dbReference type="RefSeq" id="WP_273941646.1">
    <property type="nucleotide sequence ID" value="NZ_CP097263.1"/>
</dbReference>
<proteinExistence type="predicted"/>
<evidence type="ECO:0000313" key="1">
    <source>
        <dbReference type="EMBL" id="MFC0543254.1"/>
    </source>
</evidence>
<comment type="caution">
    <text evidence="1">The sequence shown here is derived from an EMBL/GenBank/DDBJ whole genome shotgun (WGS) entry which is preliminary data.</text>
</comment>
<keyword evidence="2" id="KW-1185">Reference proteome</keyword>
<sequence length="226" mass="26331">MPDHAWLYDLIDPDDEVRGRALERQQSFVAEAWRAQAWANDVWARAGWRAPILFPELAPEWNQAVAQVRWNRERSLGGAMSGWLNAGTPDVDRASYALLFLRWEARYPQAWRARESTMFSPWSLKETVLRRFGRAGVPATLRDDAVDLLLAAILRPYRCKDWLYARLIHHVPTDVFRDRVDDPEPLVSARARFLLHVADHPERPVKRASWQRWLDQTGLAVRTDVR</sequence>
<evidence type="ECO:0000313" key="2">
    <source>
        <dbReference type="Proteomes" id="UP001589810"/>
    </source>
</evidence>
<dbReference type="Proteomes" id="UP001589810">
    <property type="component" value="Unassembled WGS sequence"/>
</dbReference>
<name>A0ABV6MSX1_9PSEU</name>
<dbReference type="EMBL" id="JBHLUD010000004">
    <property type="protein sequence ID" value="MFC0543254.1"/>
    <property type="molecule type" value="Genomic_DNA"/>
</dbReference>
<accession>A0ABV6MSX1</accession>